<reference evidence="2" key="3">
    <citation type="submission" date="2011-03" db="EMBL/GenBank/DDBJ databases">
        <title>Annotation of Magnaporthe poae ATCC 64411.</title>
        <authorList>
            <person name="Ma L.-J."/>
            <person name="Dead R."/>
            <person name="Young S.K."/>
            <person name="Zeng Q."/>
            <person name="Gargeya S."/>
            <person name="Fitzgerald M."/>
            <person name="Haas B."/>
            <person name="Abouelleil A."/>
            <person name="Alvarado L."/>
            <person name="Arachchi H.M."/>
            <person name="Berlin A."/>
            <person name="Brown A."/>
            <person name="Chapman S.B."/>
            <person name="Chen Z."/>
            <person name="Dunbar C."/>
            <person name="Freedman E."/>
            <person name="Gearin G."/>
            <person name="Gellesch M."/>
            <person name="Goldberg J."/>
            <person name="Griggs A."/>
            <person name="Gujja S."/>
            <person name="Heiman D."/>
            <person name="Howarth C."/>
            <person name="Larson L."/>
            <person name="Lui A."/>
            <person name="MacDonald P.J.P."/>
            <person name="Mehta T."/>
            <person name="Montmayeur A."/>
            <person name="Murphy C."/>
            <person name="Neiman D."/>
            <person name="Pearson M."/>
            <person name="Priest M."/>
            <person name="Roberts A."/>
            <person name="Saif S."/>
            <person name="Shea T."/>
            <person name="Shenoy N."/>
            <person name="Sisk P."/>
            <person name="Stolte C."/>
            <person name="Sykes S."/>
            <person name="Yandava C."/>
            <person name="Wortman J."/>
            <person name="Nusbaum C."/>
            <person name="Birren B."/>
        </authorList>
    </citation>
    <scope>NUCLEOTIDE SEQUENCE</scope>
    <source>
        <strain evidence="2">ATCC 64411</strain>
    </source>
</reference>
<dbReference type="AlphaFoldDB" id="A0A0C4DPF2"/>
<name>A0A0C4DPF2_MAGP6</name>
<reference evidence="2" key="1">
    <citation type="submission" date="2010-05" db="EMBL/GenBank/DDBJ databases">
        <title>The Genome Sequence of Magnaporthe poae strain ATCC 64411.</title>
        <authorList>
            <consortium name="The Broad Institute Genome Sequencing Platform"/>
            <consortium name="Broad Institute Genome Sequencing Center for Infectious Disease"/>
            <person name="Ma L.-J."/>
            <person name="Dead R."/>
            <person name="Young S."/>
            <person name="Zeng Q."/>
            <person name="Koehrsen M."/>
            <person name="Alvarado L."/>
            <person name="Berlin A."/>
            <person name="Chapman S.B."/>
            <person name="Chen Z."/>
            <person name="Freedman E."/>
            <person name="Gellesch M."/>
            <person name="Goldberg J."/>
            <person name="Griggs A."/>
            <person name="Gujja S."/>
            <person name="Heilman E.R."/>
            <person name="Heiman D."/>
            <person name="Hepburn T."/>
            <person name="Howarth C."/>
            <person name="Jen D."/>
            <person name="Larson L."/>
            <person name="Mehta T."/>
            <person name="Neiman D."/>
            <person name="Pearson M."/>
            <person name="Roberts A."/>
            <person name="Saif S."/>
            <person name="Shea T."/>
            <person name="Shenoy N."/>
            <person name="Sisk P."/>
            <person name="Stolte C."/>
            <person name="Sykes S."/>
            <person name="Walk T."/>
            <person name="White J."/>
            <person name="Yandava C."/>
            <person name="Haas B."/>
            <person name="Nusbaum C."/>
            <person name="Birren B."/>
        </authorList>
    </citation>
    <scope>NUCLEOTIDE SEQUENCE</scope>
    <source>
        <strain evidence="2">ATCC 64411</strain>
    </source>
</reference>
<feature type="region of interest" description="Disordered" evidence="1">
    <location>
        <begin position="199"/>
        <end position="229"/>
    </location>
</feature>
<dbReference type="EnsemblFungi" id="MAPG_01716T0">
    <property type="protein sequence ID" value="MAPG_01716T0"/>
    <property type="gene ID" value="MAPG_01716"/>
</dbReference>
<dbReference type="Proteomes" id="UP000011715">
    <property type="component" value="Unassembled WGS sequence"/>
</dbReference>
<reference evidence="3" key="5">
    <citation type="submission" date="2015-06" db="UniProtKB">
        <authorList>
            <consortium name="EnsemblFungi"/>
        </authorList>
    </citation>
    <scope>IDENTIFICATION</scope>
    <source>
        <strain evidence="3">ATCC 64411</strain>
    </source>
</reference>
<dbReference type="EMBL" id="ADBL01000420">
    <property type="status" value="NOT_ANNOTATED_CDS"/>
    <property type="molecule type" value="Genomic_DNA"/>
</dbReference>
<sequence length="365" mass="40145">MAILATECRIQVRRAHLPSPGTLAALFGSICNDGFQEEWGGCQPGKNGIAVQQRLVLVRLPYAYYCGNDVSIPYSVAVGGHRHDREHVTVFVQGDWAQLMAALQHGGSTRMGLSTHMLPPRRRGGRRRRDTPRSVVPDRARLVQRTPRRHLFAHDFDKASSIAVKDANRVRGSGGAPDLVSRSLLLFLVLQFPSFLESHSPRRGEASQPGSDYEWTGGAASHRNKGVRRPDCMQAASGGALAWLIRSGLGWTLEMGPYFPTWQPSFVSLGALSSGLVRGKEISPSPGADSGQHSRARGPEDARSDSATDSAWCGDILTVILIDWDGNVRYTERSLWDEYGNPVERGQGDVTFRFHIDEWHDHAGC</sequence>
<feature type="compositionally biased region" description="Basic residues" evidence="1">
    <location>
        <begin position="119"/>
        <end position="130"/>
    </location>
</feature>
<feature type="compositionally biased region" description="Basic and acidic residues" evidence="1">
    <location>
        <begin position="297"/>
        <end position="306"/>
    </location>
</feature>
<dbReference type="OrthoDB" id="191601at2759"/>
<evidence type="ECO:0000256" key="1">
    <source>
        <dbReference type="SAM" id="MobiDB-lite"/>
    </source>
</evidence>
<evidence type="ECO:0000313" key="4">
    <source>
        <dbReference type="Proteomes" id="UP000011715"/>
    </source>
</evidence>
<dbReference type="VEuPathDB" id="FungiDB:MAPG_01716"/>
<reference evidence="3" key="4">
    <citation type="journal article" date="2015" name="G3 (Bethesda)">
        <title>Genome sequences of three phytopathogenic species of the Magnaporthaceae family of fungi.</title>
        <authorList>
            <person name="Okagaki L.H."/>
            <person name="Nunes C.C."/>
            <person name="Sailsbery J."/>
            <person name="Clay B."/>
            <person name="Brown D."/>
            <person name="John T."/>
            <person name="Oh Y."/>
            <person name="Young N."/>
            <person name="Fitzgerald M."/>
            <person name="Haas B.J."/>
            <person name="Zeng Q."/>
            <person name="Young S."/>
            <person name="Adiconis X."/>
            <person name="Fan L."/>
            <person name="Levin J.Z."/>
            <person name="Mitchell T.K."/>
            <person name="Okubara P.A."/>
            <person name="Farman M.L."/>
            <person name="Kohn L.M."/>
            <person name="Birren B."/>
            <person name="Ma L.-J."/>
            <person name="Dean R.A."/>
        </authorList>
    </citation>
    <scope>NUCLEOTIDE SEQUENCE</scope>
    <source>
        <strain evidence="3">ATCC 64411 / 73-15</strain>
    </source>
</reference>
<feature type="region of interest" description="Disordered" evidence="1">
    <location>
        <begin position="110"/>
        <end position="137"/>
    </location>
</feature>
<dbReference type="EMBL" id="ADBL01000419">
    <property type="status" value="NOT_ANNOTATED_CDS"/>
    <property type="molecule type" value="Genomic_DNA"/>
</dbReference>
<protein>
    <submittedName>
        <fullName evidence="2 3">Uncharacterized protein</fullName>
    </submittedName>
</protein>
<evidence type="ECO:0000313" key="3">
    <source>
        <dbReference type="EnsemblFungi" id="MAPG_01716T0"/>
    </source>
</evidence>
<reference evidence="4" key="2">
    <citation type="submission" date="2010-05" db="EMBL/GenBank/DDBJ databases">
        <title>The genome sequence of Magnaporthe poae strain ATCC 64411.</title>
        <authorList>
            <person name="Ma L.-J."/>
            <person name="Dead R."/>
            <person name="Young S."/>
            <person name="Zeng Q."/>
            <person name="Koehrsen M."/>
            <person name="Alvarado L."/>
            <person name="Berlin A."/>
            <person name="Chapman S.B."/>
            <person name="Chen Z."/>
            <person name="Freedman E."/>
            <person name="Gellesch M."/>
            <person name="Goldberg J."/>
            <person name="Griggs A."/>
            <person name="Gujja S."/>
            <person name="Heilman E.R."/>
            <person name="Heiman D."/>
            <person name="Hepburn T."/>
            <person name="Howarth C."/>
            <person name="Jen D."/>
            <person name="Larson L."/>
            <person name="Mehta T."/>
            <person name="Neiman D."/>
            <person name="Pearson M."/>
            <person name="Roberts A."/>
            <person name="Saif S."/>
            <person name="Shea T."/>
            <person name="Shenoy N."/>
            <person name="Sisk P."/>
            <person name="Stolte C."/>
            <person name="Sykes S."/>
            <person name="Walk T."/>
            <person name="White J."/>
            <person name="Yandava C."/>
            <person name="Haas B."/>
            <person name="Nusbaum C."/>
            <person name="Birren B."/>
        </authorList>
    </citation>
    <scope>NUCLEOTIDE SEQUENCE [LARGE SCALE GENOMIC DNA]</scope>
    <source>
        <strain evidence="4">ATCC 64411 / 73-15</strain>
    </source>
</reference>
<evidence type="ECO:0000313" key="2">
    <source>
        <dbReference type="EMBL" id="KLU82645.1"/>
    </source>
</evidence>
<gene>
    <name evidence="2" type="ORF">MAPG_01716</name>
</gene>
<organism evidence="3 4">
    <name type="scientific">Magnaporthiopsis poae (strain ATCC 64411 / 73-15)</name>
    <name type="common">Kentucky bluegrass fungus</name>
    <name type="synonym">Magnaporthe poae</name>
    <dbReference type="NCBI Taxonomy" id="644358"/>
    <lineage>
        <taxon>Eukaryota</taxon>
        <taxon>Fungi</taxon>
        <taxon>Dikarya</taxon>
        <taxon>Ascomycota</taxon>
        <taxon>Pezizomycotina</taxon>
        <taxon>Sordariomycetes</taxon>
        <taxon>Sordariomycetidae</taxon>
        <taxon>Magnaporthales</taxon>
        <taxon>Magnaporthaceae</taxon>
        <taxon>Magnaporthiopsis</taxon>
    </lineage>
</organism>
<dbReference type="EMBL" id="GL876966">
    <property type="protein sequence ID" value="KLU82645.1"/>
    <property type="molecule type" value="Genomic_DNA"/>
</dbReference>
<accession>A0A0C4DPF2</accession>
<proteinExistence type="predicted"/>
<keyword evidence="4" id="KW-1185">Reference proteome</keyword>
<dbReference type="eggNOG" id="KOG2342">
    <property type="taxonomic scope" value="Eukaryota"/>
</dbReference>
<feature type="region of interest" description="Disordered" evidence="1">
    <location>
        <begin position="280"/>
        <end position="308"/>
    </location>
</feature>